<dbReference type="SUPFAM" id="SSF52833">
    <property type="entry name" value="Thioredoxin-like"/>
    <property type="match status" value="1"/>
</dbReference>
<dbReference type="PROSITE" id="PS50404">
    <property type="entry name" value="GST_NTER"/>
    <property type="match status" value="1"/>
</dbReference>
<dbReference type="PROSITE" id="PS50405">
    <property type="entry name" value="GST_CTER"/>
    <property type="match status" value="1"/>
</dbReference>
<dbReference type="InterPro" id="IPR050213">
    <property type="entry name" value="GST_superfamily"/>
</dbReference>
<reference evidence="3" key="1">
    <citation type="submission" date="2023-10" db="EMBL/GenBank/DDBJ databases">
        <title>Genome assembly of Pristionchus species.</title>
        <authorList>
            <person name="Yoshida K."/>
            <person name="Sommer R.J."/>
        </authorList>
    </citation>
    <scope>NUCLEOTIDE SEQUENCE</scope>
    <source>
        <strain evidence="3">RS5133</strain>
    </source>
</reference>
<name>A0AAV5VWX6_9BILA</name>
<feature type="domain" description="GST C-terminal" evidence="2">
    <location>
        <begin position="83"/>
        <end position="209"/>
    </location>
</feature>
<evidence type="ECO:0008006" key="5">
    <source>
        <dbReference type="Google" id="ProtNLM"/>
    </source>
</evidence>
<keyword evidence="4" id="KW-1185">Reference proteome</keyword>
<feature type="non-terminal residue" evidence="3">
    <location>
        <position position="209"/>
    </location>
</feature>
<comment type="caution">
    <text evidence="3">The sequence shown here is derived from an EMBL/GenBank/DDBJ whole genome shotgun (WGS) entry which is preliminary data.</text>
</comment>
<dbReference type="FunFam" id="3.40.30.10:FF:000189">
    <property type="entry name" value="Glutathione S-Transferase"/>
    <property type="match status" value="1"/>
</dbReference>
<dbReference type="GO" id="GO:0006749">
    <property type="term" value="P:glutathione metabolic process"/>
    <property type="evidence" value="ECO:0007669"/>
    <property type="project" value="TreeGrafter"/>
</dbReference>
<dbReference type="Pfam" id="PF02798">
    <property type="entry name" value="GST_N"/>
    <property type="match status" value="1"/>
</dbReference>
<dbReference type="SFLD" id="SFLDS00019">
    <property type="entry name" value="Glutathione_Transferase_(cytos"/>
    <property type="match status" value="1"/>
</dbReference>
<dbReference type="Gene3D" id="1.20.1050.10">
    <property type="match status" value="1"/>
</dbReference>
<dbReference type="SUPFAM" id="SSF47616">
    <property type="entry name" value="GST C-terminal domain-like"/>
    <property type="match status" value="1"/>
</dbReference>
<accession>A0AAV5VWX6</accession>
<dbReference type="CDD" id="cd03192">
    <property type="entry name" value="GST_C_Sigma_like"/>
    <property type="match status" value="1"/>
</dbReference>
<dbReference type="InterPro" id="IPR004046">
    <property type="entry name" value="GST_C"/>
</dbReference>
<dbReference type="SFLD" id="SFLDG00363">
    <property type="entry name" value="AMPS_(cytGST):_Alpha-__Mu-__Pi"/>
    <property type="match status" value="1"/>
</dbReference>
<dbReference type="GO" id="GO:0004364">
    <property type="term" value="F:glutathione transferase activity"/>
    <property type="evidence" value="ECO:0007669"/>
    <property type="project" value="TreeGrafter"/>
</dbReference>
<dbReference type="AlphaFoldDB" id="A0AAV5VWX6"/>
<evidence type="ECO:0000313" key="3">
    <source>
        <dbReference type="EMBL" id="GMT22768.1"/>
    </source>
</evidence>
<dbReference type="InterPro" id="IPR040079">
    <property type="entry name" value="Glutathione_S-Trfase"/>
</dbReference>
<feature type="domain" description="GST N-terminal" evidence="1">
    <location>
        <begin position="4"/>
        <end position="81"/>
    </location>
</feature>
<protein>
    <recommendedName>
        <fullName evidence="5">Glutathione S-transferase</fullName>
    </recommendedName>
</protein>
<dbReference type="PANTHER" id="PTHR11571">
    <property type="entry name" value="GLUTATHIONE S-TRANSFERASE"/>
    <property type="match status" value="1"/>
</dbReference>
<dbReference type="SFLD" id="SFLDG01205">
    <property type="entry name" value="AMPS.1"/>
    <property type="match status" value="1"/>
</dbReference>
<dbReference type="Gene3D" id="3.40.30.10">
    <property type="entry name" value="Glutaredoxin"/>
    <property type="match status" value="1"/>
</dbReference>
<dbReference type="InterPro" id="IPR036249">
    <property type="entry name" value="Thioredoxin-like_sf"/>
</dbReference>
<gene>
    <name evidence="3" type="ORF">PFISCL1PPCAC_14065</name>
</gene>
<evidence type="ECO:0000313" key="4">
    <source>
        <dbReference type="Proteomes" id="UP001432322"/>
    </source>
</evidence>
<evidence type="ECO:0000259" key="1">
    <source>
        <dbReference type="PROSITE" id="PS50404"/>
    </source>
</evidence>
<dbReference type="FunFam" id="1.20.1050.10:FF:000056">
    <property type="entry name" value="Glutathione S-transferase"/>
    <property type="match status" value="1"/>
</dbReference>
<dbReference type="InterPro" id="IPR004045">
    <property type="entry name" value="Glutathione_S-Trfase_N"/>
</dbReference>
<organism evidence="3 4">
    <name type="scientific">Pristionchus fissidentatus</name>
    <dbReference type="NCBI Taxonomy" id="1538716"/>
    <lineage>
        <taxon>Eukaryota</taxon>
        <taxon>Metazoa</taxon>
        <taxon>Ecdysozoa</taxon>
        <taxon>Nematoda</taxon>
        <taxon>Chromadorea</taxon>
        <taxon>Rhabditida</taxon>
        <taxon>Rhabditina</taxon>
        <taxon>Diplogasteromorpha</taxon>
        <taxon>Diplogasteroidea</taxon>
        <taxon>Neodiplogasteridae</taxon>
        <taxon>Pristionchus</taxon>
    </lineage>
</organism>
<dbReference type="InterPro" id="IPR036282">
    <property type="entry name" value="Glutathione-S-Trfase_C_sf"/>
</dbReference>
<dbReference type="EMBL" id="BTSY01000004">
    <property type="protein sequence ID" value="GMT22768.1"/>
    <property type="molecule type" value="Genomic_DNA"/>
</dbReference>
<dbReference type="PANTHER" id="PTHR11571:SF256">
    <property type="entry name" value="GST C-TERMINAL DOMAIN-CONTAINING PROTEIN-RELATED"/>
    <property type="match status" value="1"/>
</dbReference>
<dbReference type="Pfam" id="PF14497">
    <property type="entry name" value="GST_C_3"/>
    <property type="match status" value="1"/>
</dbReference>
<evidence type="ECO:0000259" key="2">
    <source>
        <dbReference type="PROSITE" id="PS50405"/>
    </source>
</evidence>
<sequence length="209" mass="23194">IAMPSYKLTYFDATGRGEPIRILFALADVPFEDVRVPFQKWPEVKPTTPLGTLPVLEVDGVQIGQTNAILRFLAREFGFAGPSSLSSALADSMVDQLTDFFTAVSDWHMTNVGFKQGDKGVLYESTFIPARDKHFPFFEKALSKSTTGWIVNTPDPTHADILIGTVLEMLTRLSPKPSSLFDGFPLIAAHQKKFTSIPRVQKHIANRPK</sequence>
<dbReference type="Proteomes" id="UP001432322">
    <property type="component" value="Unassembled WGS sequence"/>
</dbReference>
<feature type="non-terminal residue" evidence="3">
    <location>
        <position position="1"/>
    </location>
</feature>
<dbReference type="InterPro" id="IPR010987">
    <property type="entry name" value="Glutathione-S-Trfase_C-like"/>
</dbReference>
<proteinExistence type="predicted"/>
<dbReference type="CDD" id="cd03039">
    <property type="entry name" value="GST_N_Sigma_like"/>
    <property type="match status" value="1"/>
</dbReference>